<dbReference type="SUPFAM" id="SSF88946">
    <property type="entry name" value="Sigma2 domain of RNA polymerase sigma factors"/>
    <property type="match status" value="1"/>
</dbReference>
<sequence>MNILLTYIFEPLADYSAKNDETLVSEIKKGNEPAFELLSVRMKPLIYHCGLRYPLLDIEEVHQDALILLYQSALQYDEEKCGIFQPYYLKLLHYRLVDWARKNRQHRHMMSLQQPLHVELSDQPLEAMLSDYKPTPENISLYKELWLSINPVTLGLSPLEHQLLKHLIAGDDITEFMRKQKKTERMVRNAHTRLKNKILSQLMR</sequence>
<evidence type="ECO:0000313" key="2">
    <source>
        <dbReference type="Proteomes" id="UP000295328"/>
    </source>
</evidence>
<dbReference type="AlphaFoldDB" id="A0A4V3BDS2"/>
<dbReference type="EMBL" id="SCWE01000005">
    <property type="protein sequence ID" value="TDM01239.1"/>
    <property type="molecule type" value="Genomic_DNA"/>
</dbReference>
<evidence type="ECO:0000313" key="1">
    <source>
        <dbReference type="EMBL" id="TDM01239.1"/>
    </source>
</evidence>
<dbReference type="GO" id="GO:0006352">
    <property type="term" value="P:DNA-templated transcription initiation"/>
    <property type="evidence" value="ECO:0007669"/>
    <property type="project" value="InterPro"/>
</dbReference>
<dbReference type="Gene3D" id="1.10.1740.10">
    <property type="match status" value="1"/>
</dbReference>
<dbReference type="RefSeq" id="WP_133430575.1">
    <property type="nucleotide sequence ID" value="NZ_BMCC01000005.1"/>
</dbReference>
<dbReference type="InterPro" id="IPR013325">
    <property type="entry name" value="RNA_pol_sigma_r2"/>
</dbReference>
<accession>A0A4V3BDS2</accession>
<keyword evidence="2" id="KW-1185">Reference proteome</keyword>
<evidence type="ECO:0008006" key="3">
    <source>
        <dbReference type="Google" id="ProtNLM"/>
    </source>
</evidence>
<reference evidence="1 2" key="1">
    <citation type="submission" date="2019-01" db="EMBL/GenBank/DDBJ databases">
        <title>Draft genome sequences of the type strains of six Macrococcus species.</title>
        <authorList>
            <person name="Mazhar S."/>
            <person name="Altermann E."/>
            <person name="Hill C."/>
            <person name="Mcauliffe O."/>
        </authorList>
    </citation>
    <scope>NUCLEOTIDE SEQUENCE [LARGE SCALE GENOMIC DNA]</scope>
    <source>
        <strain evidence="1 2">CCM4809</strain>
    </source>
</reference>
<dbReference type="OrthoDB" id="2417484at2"/>
<comment type="caution">
    <text evidence="1">The sequence shown here is derived from an EMBL/GenBank/DDBJ whole genome shotgun (WGS) entry which is preliminary data.</text>
</comment>
<gene>
    <name evidence="1" type="ORF">ERX37_10180</name>
</gene>
<name>A0A4V3BDS2_9STAP</name>
<proteinExistence type="predicted"/>
<organism evidence="1 2">
    <name type="scientific">Macrococcus hajekii</name>
    <dbReference type="NCBI Taxonomy" id="198482"/>
    <lineage>
        <taxon>Bacteria</taxon>
        <taxon>Bacillati</taxon>
        <taxon>Bacillota</taxon>
        <taxon>Bacilli</taxon>
        <taxon>Bacillales</taxon>
        <taxon>Staphylococcaceae</taxon>
        <taxon>Macrococcus</taxon>
    </lineage>
</organism>
<dbReference type="Proteomes" id="UP000295328">
    <property type="component" value="Unassembled WGS sequence"/>
</dbReference>
<dbReference type="GO" id="GO:0003700">
    <property type="term" value="F:DNA-binding transcription factor activity"/>
    <property type="evidence" value="ECO:0007669"/>
    <property type="project" value="InterPro"/>
</dbReference>
<protein>
    <recommendedName>
        <fullName evidence="3">Sigma-70 family RNA polymerase sigma factor</fullName>
    </recommendedName>
</protein>